<dbReference type="OrthoDB" id="5979581at2759"/>
<dbReference type="Proteomes" id="UP000443090">
    <property type="component" value="Unassembled WGS sequence"/>
</dbReference>
<dbReference type="PANTHER" id="PTHR48011">
    <property type="entry name" value="CCR4-NOT TRANSCRIPTIONAL COMPLEX SUBUNIT CAF120-RELATED"/>
    <property type="match status" value="1"/>
</dbReference>
<name>A0A8H8RM61_9HELO</name>
<evidence type="ECO:0000313" key="2">
    <source>
        <dbReference type="EMBL" id="TVY36624.1"/>
    </source>
</evidence>
<organism evidence="2 3">
    <name type="scientific">Lachnellula occidentalis</name>
    <dbReference type="NCBI Taxonomy" id="215460"/>
    <lineage>
        <taxon>Eukaryota</taxon>
        <taxon>Fungi</taxon>
        <taxon>Dikarya</taxon>
        <taxon>Ascomycota</taxon>
        <taxon>Pezizomycotina</taxon>
        <taxon>Leotiomycetes</taxon>
        <taxon>Helotiales</taxon>
        <taxon>Lachnaceae</taxon>
        <taxon>Lachnellula</taxon>
    </lineage>
</organism>
<dbReference type="EMBL" id="QGMI01000807">
    <property type="protein sequence ID" value="TVY36624.1"/>
    <property type="molecule type" value="Genomic_DNA"/>
</dbReference>
<keyword evidence="2" id="KW-0418">Kinase</keyword>
<evidence type="ECO:0000259" key="1">
    <source>
        <dbReference type="PROSITE" id="PS50011"/>
    </source>
</evidence>
<dbReference type="AlphaFoldDB" id="A0A8H8RM61"/>
<dbReference type="PROSITE" id="PS50011">
    <property type="entry name" value="PROTEIN_KINASE_DOM"/>
    <property type="match status" value="1"/>
</dbReference>
<dbReference type="InterPro" id="IPR052751">
    <property type="entry name" value="Plant_MAPKKK"/>
</dbReference>
<dbReference type="Gene3D" id="1.10.510.10">
    <property type="entry name" value="Transferase(Phosphotransferase) domain 1"/>
    <property type="match status" value="1"/>
</dbReference>
<keyword evidence="2" id="KW-0808">Transferase</keyword>
<dbReference type="InterPro" id="IPR011009">
    <property type="entry name" value="Kinase-like_dom_sf"/>
</dbReference>
<dbReference type="GO" id="GO:0004672">
    <property type="term" value="F:protein kinase activity"/>
    <property type="evidence" value="ECO:0007669"/>
    <property type="project" value="InterPro"/>
</dbReference>
<dbReference type="GO" id="GO:0005524">
    <property type="term" value="F:ATP binding"/>
    <property type="evidence" value="ECO:0007669"/>
    <property type="project" value="InterPro"/>
</dbReference>
<accession>A0A8H8RM61</accession>
<feature type="domain" description="Protein kinase" evidence="1">
    <location>
        <begin position="4"/>
        <end position="326"/>
    </location>
</feature>
<dbReference type="GO" id="GO:0007165">
    <property type="term" value="P:signal transduction"/>
    <property type="evidence" value="ECO:0007669"/>
    <property type="project" value="TreeGrafter"/>
</dbReference>
<gene>
    <name evidence="2" type="primary">ppk5</name>
    <name evidence="2" type="ORF">LOCC1_G006620</name>
</gene>
<evidence type="ECO:0000313" key="3">
    <source>
        <dbReference type="Proteomes" id="UP000443090"/>
    </source>
</evidence>
<sequence>MAAIIKIGQRLEGKLGTYFVSAQVAKDIWTATINAHLSNYCQRSNSHAGKVIIKTAPQGRLDNERDILNQFRTRPYIRQVLDETENPPSLILQHLDDNLLHASSVKPLEGLDVKFVAKRVLQAIQALHEEGYTHTDIKPDNILVNYGTGSSRFADVQLADFGDVTRIDPEEYLKVGMDGPHMGAAIFRSPEAMMQLRWGQSTDIWSFGTTLISLIWGLNWHMFKPDPKDATADDEEYLIHILIRQLAHFGPVPMSYFDLIPKDDDSRWEILGSATKYIVDNQKQRPFRLIEDECLTEEDREFLLKVMKWDPRDRPTARELLQDKWFSGVP</sequence>
<dbReference type="InterPro" id="IPR008271">
    <property type="entry name" value="Ser/Thr_kinase_AS"/>
</dbReference>
<proteinExistence type="predicted"/>
<dbReference type="Pfam" id="PF00069">
    <property type="entry name" value="Pkinase"/>
    <property type="match status" value="1"/>
</dbReference>
<dbReference type="PANTHER" id="PTHR48011:SF18">
    <property type="entry name" value="MITOGEN-ACTIVATED PROTEIN KINASE KINASE KINASE 19-RELATED"/>
    <property type="match status" value="1"/>
</dbReference>
<dbReference type="SMART" id="SM00220">
    <property type="entry name" value="S_TKc"/>
    <property type="match status" value="1"/>
</dbReference>
<dbReference type="PROSITE" id="PS00108">
    <property type="entry name" value="PROTEIN_KINASE_ST"/>
    <property type="match status" value="1"/>
</dbReference>
<comment type="caution">
    <text evidence="2">The sequence shown here is derived from an EMBL/GenBank/DDBJ whole genome shotgun (WGS) entry which is preliminary data.</text>
</comment>
<reference evidence="2 3" key="1">
    <citation type="submission" date="2018-05" db="EMBL/GenBank/DDBJ databases">
        <title>Genome sequencing and assembly of the regulated plant pathogen Lachnellula willkommii and related sister species for the development of diagnostic species identification markers.</title>
        <authorList>
            <person name="Giroux E."/>
            <person name="Bilodeau G."/>
        </authorList>
    </citation>
    <scope>NUCLEOTIDE SEQUENCE [LARGE SCALE GENOMIC DNA]</scope>
    <source>
        <strain evidence="2 3">CBS 160.35</strain>
    </source>
</reference>
<dbReference type="InterPro" id="IPR000719">
    <property type="entry name" value="Prot_kinase_dom"/>
</dbReference>
<protein>
    <submittedName>
        <fullName evidence="2">Serine/threonine-protein kinase</fullName>
    </submittedName>
</protein>
<dbReference type="SUPFAM" id="SSF56112">
    <property type="entry name" value="Protein kinase-like (PK-like)"/>
    <property type="match status" value="1"/>
</dbReference>
<keyword evidence="3" id="KW-1185">Reference proteome</keyword>